<accession>A0A0K2TW36</accession>
<name>A0A0K2TW36_LEPSM</name>
<dbReference type="EMBL" id="HACA01012506">
    <property type="protein sequence ID" value="CDW29867.1"/>
    <property type="molecule type" value="Transcribed_RNA"/>
</dbReference>
<sequence>MPGAQRSWLKQL</sequence>
<reference evidence="1" key="1">
    <citation type="submission" date="2014-05" db="EMBL/GenBank/DDBJ databases">
        <authorList>
            <person name="Chronopoulou M."/>
        </authorList>
    </citation>
    <scope>NUCLEOTIDE SEQUENCE</scope>
    <source>
        <tissue evidence="1">Whole organism</tissue>
    </source>
</reference>
<evidence type="ECO:0000313" key="1">
    <source>
        <dbReference type="EMBL" id="CDW29867.1"/>
    </source>
</evidence>
<organism evidence="1">
    <name type="scientific">Lepeophtheirus salmonis</name>
    <name type="common">Salmon louse</name>
    <name type="synonym">Caligus salmonis</name>
    <dbReference type="NCBI Taxonomy" id="72036"/>
    <lineage>
        <taxon>Eukaryota</taxon>
        <taxon>Metazoa</taxon>
        <taxon>Ecdysozoa</taxon>
        <taxon>Arthropoda</taxon>
        <taxon>Crustacea</taxon>
        <taxon>Multicrustacea</taxon>
        <taxon>Hexanauplia</taxon>
        <taxon>Copepoda</taxon>
        <taxon>Siphonostomatoida</taxon>
        <taxon>Caligidae</taxon>
        <taxon>Lepeophtheirus</taxon>
    </lineage>
</organism>
<proteinExistence type="predicted"/>
<protein>
    <submittedName>
        <fullName evidence="1">Uncharacterized protein</fullName>
    </submittedName>
</protein>